<dbReference type="Proteomes" id="UP001224845">
    <property type="component" value="Unassembled WGS sequence"/>
</dbReference>
<dbReference type="Gene3D" id="1.20.5.440">
    <property type="entry name" value="ATP synthase delta/epsilon subunit, C-terminal domain"/>
    <property type="match status" value="1"/>
</dbReference>
<dbReference type="GO" id="GO:0008198">
    <property type="term" value="F:ferrous iron binding"/>
    <property type="evidence" value="ECO:0007669"/>
    <property type="project" value="TreeGrafter"/>
</dbReference>
<feature type="binding site" evidence="6">
    <location>
        <position position="90"/>
    </location>
    <ligand>
        <name>Fe cation</name>
        <dbReference type="ChEBI" id="CHEBI:24875"/>
        <note>catalytic</note>
    </ligand>
</feature>
<evidence type="ECO:0000313" key="7">
    <source>
        <dbReference type="EMBL" id="MDP9972529.1"/>
    </source>
</evidence>
<dbReference type="GO" id="GO:0016702">
    <property type="term" value="F:oxidoreductase activity, acting on single donors with incorporation of molecular oxygen, incorporation of two atoms of oxygen"/>
    <property type="evidence" value="ECO:0007669"/>
    <property type="project" value="InterPro"/>
</dbReference>
<feature type="binding site" evidence="6">
    <location>
        <position position="143"/>
    </location>
    <ligand>
        <name>Fe cation</name>
        <dbReference type="ChEBI" id="CHEBI:24875"/>
        <note>catalytic</note>
    </ligand>
</feature>
<dbReference type="SUPFAM" id="SSF51182">
    <property type="entry name" value="RmlC-like cupins"/>
    <property type="match status" value="1"/>
</dbReference>
<keyword evidence="2 6" id="KW-0479">Metal-binding</keyword>
<dbReference type="InterPro" id="IPR010300">
    <property type="entry name" value="CDO_1"/>
</dbReference>
<keyword evidence="5 6" id="KW-0408">Iron</keyword>
<dbReference type="RefSeq" id="WP_307595100.1">
    <property type="nucleotide sequence ID" value="NZ_CAXUQE020000001.1"/>
</dbReference>
<feature type="binding site" evidence="6">
    <location>
        <position position="92"/>
    </location>
    <ligand>
        <name>Fe cation</name>
        <dbReference type="ChEBI" id="CHEBI:24875"/>
        <note>catalytic</note>
    </ligand>
</feature>
<reference evidence="7" key="1">
    <citation type="submission" date="2023-07" db="EMBL/GenBank/DDBJ databases">
        <title>Sorghum-associated microbial communities from plants grown in Nebraska, USA.</title>
        <authorList>
            <person name="Schachtman D."/>
        </authorList>
    </citation>
    <scope>NUCLEOTIDE SEQUENCE</scope>
    <source>
        <strain evidence="7">DS3315</strain>
    </source>
</reference>
<comment type="caution">
    <text evidence="7">The sequence shown here is derived from an EMBL/GenBank/DDBJ whole genome shotgun (WGS) entry which is preliminary data.</text>
</comment>
<evidence type="ECO:0000256" key="6">
    <source>
        <dbReference type="PIRSR" id="PIRSR610300-51"/>
    </source>
</evidence>
<evidence type="ECO:0000256" key="1">
    <source>
        <dbReference type="ARBA" id="ARBA00006622"/>
    </source>
</evidence>
<dbReference type="PANTHER" id="PTHR12918:SF1">
    <property type="entry name" value="CYSTEINE DIOXYGENASE TYPE 1"/>
    <property type="match status" value="1"/>
</dbReference>
<organism evidence="7 8">
    <name type="scientific">Variovorax paradoxus</name>
    <dbReference type="NCBI Taxonomy" id="34073"/>
    <lineage>
        <taxon>Bacteria</taxon>
        <taxon>Pseudomonadati</taxon>
        <taxon>Pseudomonadota</taxon>
        <taxon>Betaproteobacteria</taxon>
        <taxon>Burkholderiales</taxon>
        <taxon>Comamonadaceae</taxon>
        <taxon>Variovorax</taxon>
    </lineage>
</organism>
<evidence type="ECO:0000313" key="8">
    <source>
        <dbReference type="Proteomes" id="UP001224845"/>
    </source>
</evidence>
<keyword evidence="3" id="KW-0223">Dioxygenase</keyword>
<dbReference type="InterPro" id="IPR011051">
    <property type="entry name" value="RmlC_Cupin_sf"/>
</dbReference>
<gene>
    <name evidence="7" type="ORF">J2W39_003771</name>
</gene>
<dbReference type="AlphaFoldDB" id="A0AAW8EJT7"/>
<dbReference type="CDD" id="cd10548">
    <property type="entry name" value="cupin_CDO"/>
    <property type="match status" value="1"/>
</dbReference>
<dbReference type="InterPro" id="IPR014710">
    <property type="entry name" value="RmlC-like_jellyroll"/>
</dbReference>
<sequence length="207" mass="22452">MSRASGAITPLREFVVAFGRLLDSGPNEPRILSEGGALLRRLVAQDDWLPDAFAQPDPARYQQFLLHADSTERFSVVSFVWGPGQATPVHDHTVWGLIGMLRGAEYSQAYAVGSDGQARPQGEVVRLDAGDVEAVSPAIGDLHRVHNAHADRVSISIHVYGANIGAVRRHTYPAEGARKPFVSGYSNTLLPNLWDRSSEPRSTTTSA</sequence>
<dbReference type="Gene3D" id="2.60.120.10">
    <property type="entry name" value="Jelly Rolls"/>
    <property type="match status" value="1"/>
</dbReference>
<evidence type="ECO:0000256" key="3">
    <source>
        <dbReference type="ARBA" id="ARBA00022964"/>
    </source>
</evidence>
<dbReference type="PANTHER" id="PTHR12918">
    <property type="entry name" value="CYSTEINE DIOXYGENASE"/>
    <property type="match status" value="1"/>
</dbReference>
<evidence type="ECO:0000256" key="2">
    <source>
        <dbReference type="ARBA" id="ARBA00022723"/>
    </source>
</evidence>
<protein>
    <submittedName>
        <fullName evidence="7">Metal-dependent enzyme (Double-stranded beta helix superfamily)</fullName>
    </submittedName>
</protein>
<evidence type="ECO:0000256" key="4">
    <source>
        <dbReference type="ARBA" id="ARBA00023002"/>
    </source>
</evidence>
<name>A0AAW8EJT7_VARPD</name>
<evidence type="ECO:0000256" key="5">
    <source>
        <dbReference type="ARBA" id="ARBA00023004"/>
    </source>
</evidence>
<dbReference type="Pfam" id="PF05995">
    <property type="entry name" value="CDO_I"/>
    <property type="match status" value="1"/>
</dbReference>
<comment type="similarity">
    <text evidence="1">Belongs to the cysteine dioxygenase family.</text>
</comment>
<keyword evidence="4" id="KW-0560">Oxidoreductase</keyword>
<accession>A0AAW8EJT7</accession>
<proteinExistence type="inferred from homology"/>
<dbReference type="EMBL" id="JAUSRV010000009">
    <property type="protein sequence ID" value="MDP9972529.1"/>
    <property type="molecule type" value="Genomic_DNA"/>
</dbReference>